<keyword evidence="3" id="KW-0964">Secreted</keyword>
<evidence type="ECO:0000313" key="6">
    <source>
        <dbReference type="EMBL" id="AQM58353.1"/>
    </source>
</evidence>
<reference evidence="6" key="1">
    <citation type="journal article" date="2017" name="Mol. Cell. Proteomics">
        <title>Melt with this kiss: Paralysing and liquefying venom of the assassin bug Pristhesancus plagipennis (Hemiptera: Reduviidae).</title>
        <authorList>
            <person name="Walker A.A."/>
            <person name="Madio B."/>
            <person name="Jin J."/>
            <person name="Undheim E.A."/>
            <person name="Fry B.G."/>
            <person name="King G.F."/>
        </authorList>
    </citation>
    <scope>NUCLEOTIDE SEQUENCE</scope>
    <source>
        <tissue evidence="6">Venom/labial gland</tissue>
    </source>
</reference>
<dbReference type="InterPro" id="IPR036728">
    <property type="entry name" value="PBP_GOBP_sf"/>
</dbReference>
<keyword evidence="4 5" id="KW-0732">Signal</keyword>
<dbReference type="EMBL" id="KX459602">
    <property type="protein sequence ID" value="AQM58353.1"/>
    <property type="molecule type" value="mRNA"/>
</dbReference>
<comment type="similarity">
    <text evidence="2">Belongs to the PBP/GOBP family.</text>
</comment>
<dbReference type="GO" id="GO:0007608">
    <property type="term" value="P:sensory perception of smell"/>
    <property type="evidence" value="ECO:0007669"/>
    <property type="project" value="TreeGrafter"/>
</dbReference>
<dbReference type="PANTHER" id="PTHR11857">
    <property type="entry name" value="ODORANT BINDING PROTEIN-RELATED"/>
    <property type="match status" value="1"/>
</dbReference>
<feature type="signal peptide" evidence="5">
    <location>
        <begin position="1"/>
        <end position="19"/>
    </location>
</feature>
<dbReference type="Pfam" id="PF01395">
    <property type="entry name" value="PBP_GOBP"/>
    <property type="match status" value="1"/>
</dbReference>
<dbReference type="GO" id="GO:0005615">
    <property type="term" value="C:extracellular space"/>
    <property type="evidence" value="ECO:0007669"/>
    <property type="project" value="TreeGrafter"/>
</dbReference>
<evidence type="ECO:0000256" key="3">
    <source>
        <dbReference type="ARBA" id="ARBA00022525"/>
    </source>
</evidence>
<dbReference type="CDD" id="cd23992">
    <property type="entry name" value="PBP_GOBP"/>
    <property type="match status" value="1"/>
</dbReference>
<dbReference type="PANTHER" id="PTHR11857:SF43">
    <property type="entry name" value="GEO07291P1-RELATED"/>
    <property type="match status" value="1"/>
</dbReference>
<organism evidence="6">
    <name type="scientific">Pristhesancus plagipennis</name>
    <name type="common">Common assassin bug</name>
    <dbReference type="NCBI Taxonomy" id="1955184"/>
    <lineage>
        <taxon>Eukaryota</taxon>
        <taxon>Metazoa</taxon>
        <taxon>Ecdysozoa</taxon>
        <taxon>Arthropoda</taxon>
        <taxon>Hexapoda</taxon>
        <taxon>Insecta</taxon>
        <taxon>Pterygota</taxon>
        <taxon>Neoptera</taxon>
        <taxon>Paraneoptera</taxon>
        <taxon>Hemiptera</taxon>
        <taxon>Heteroptera</taxon>
        <taxon>Panheteroptera</taxon>
        <taxon>Cimicomorpha</taxon>
        <taxon>Reduviidae</taxon>
        <taxon>Harpactorinae</taxon>
        <taxon>Harpactorini</taxon>
        <taxon>Pristhesancus</taxon>
    </lineage>
</organism>
<comment type="subcellular location">
    <subcellularLocation>
        <location evidence="1">Secreted</location>
    </subcellularLocation>
</comment>
<proteinExistence type="evidence at transcript level"/>
<protein>
    <submittedName>
        <fullName evidence="6">Venom odorant binding family protein 1</fullName>
    </submittedName>
</protein>
<evidence type="ECO:0000256" key="1">
    <source>
        <dbReference type="ARBA" id="ARBA00004613"/>
    </source>
</evidence>
<sequence>MNTLLLFTFVCVFVAAIQGASVPRLWPAKEEQALENCSAEKNIPLELARKILSHQLPAENEDDKCLMSCYMKATNVLVNHKVNWESIYESHIAHIKDPETRERIKAIFKKCEENFTYEGKDDCQIAYDAYTCK</sequence>
<evidence type="ECO:0000256" key="4">
    <source>
        <dbReference type="ARBA" id="ARBA00022729"/>
    </source>
</evidence>
<evidence type="ECO:0000256" key="2">
    <source>
        <dbReference type="ARBA" id="ARBA00008098"/>
    </source>
</evidence>
<name>A0A1Q1NPA5_PRIPG</name>
<feature type="chain" id="PRO_5013383663" evidence="5">
    <location>
        <begin position="20"/>
        <end position="133"/>
    </location>
</feature>
<dbReference type="GO" id="GO:0005549">
    <property type="term" value="F:odorant binding"/>
    <property type="evidence" value="ECO:0007669"/>
    <property type="project" value="InterPro"/>
</dbReference>
<dbReference type="AlphaFoldDB" id="A0A1Q1NPA5"/>
<dbReference type="InterPro" id="IPR006170">
    <property type="entry name" value="PBP/GOBP"/>
</dbReference>
<dbReference type="SUPFAM" id="SSF47565">
    <property type="entry name" value="Insect pheromone/odorant-binding proteins"/>
    <property type="match status" value="1"/>
</dbReference>
<evidence type="ECO:0000256" key="5">
    <source>
        <dbReference type="SAM" id="SignalP"/>
    </source>
</evidence>
<dbReference type="Gene3D" id="1.10.238.20">
    <property type="entry name" value="Pheromone/general odorant binding protein domain"/>
    <property type="match status" value="1"/>
</dbReference>
<accession>A0A1Q1NPA5</accession>